<feature type="compositionally biased region" description="Basic and acidic residues" evidence="1">
    <location>
        <begin position="411"/>
        <end position="425"/>
    </location>
</feature>
<dbReference type="InterPro" id="IPR035892">
    <property type="entry name" value="C2_domain_sf"/>
</dbReference>
<dbReference type="InterPro" id="IPR044750">
    <property type="entry name" value="C2_SRC2/BAP"/>
</dbReference>
<dbReference type="PANTHER" id="PTHR32246:SF143">
    <property type="entry name" value="CALCIUM-DEPENDENT LIPID-BINDING (CALB DOMAIN) FAMILY PROTEIN"/>
    <property type="match status" value="1"/>
</dbReference>
<dbReference type="InterPro" id="IPR000008">
    <property type="entry name" value="C2_dom"/>
</dbReference>
<evidence type="ECO:0000313" key="3">
    <source>
        <dbReference type="EMBL" id="KAG1354025.1"/>
    </source>
</evidence>
<feature type="region of interest" description="Disordered" evidence="1">
    <location>
        <begin position="255"/>
        <end position="274"/>
    </location>
</feature>
<organism evidence="3 4">
    <name type="scientific">Cocos nucifera</name>
    <name type="common">Coconut palm</name>
    <dbReference type="NCBI Taxonomy" id="13894"/>
    <lineage>
        <taxon>Eukaryota</taxon>
        <taxon>Viridiplantae</taxon>
        <taxon>Streptophyta</taxon>
        <taxon>Embryophyta</taxon>
        <taxon>Tracheophyta</taxon>
        <taxon>Spermatophyta</taxon>
        <taxon>Magnoliopsida</taxon>
        <taxon>Liliopsida</taxon>
        <taxon>Arecaceae</taxon>
        <taxon>Arecoideae</taxon>
        <taxon>Cocoseae</taxon>
        <taxon>Attaleinae</taxon>
        <taxon>Cocos</taxon>
    </lineage>
</organism>
<proteinExistence type="predicted"/>
<sequence length="463" mass="50773">MSAATDGGGYHPTPPPFPFSFHLLEVTVVSAQDLFANSRSMRTYAVAWIDPAHKLRTRLDTAGHTEPTWNDKFVFRVDDAVLRSDTAAVTVNIFAAGPRFLPGSDTLIGTARSLLYALRPSTTTRFVAVQVRRPQSLRPQGILNLGVSLLDAYVRSLPIFAELAAAGAPSAVVCNYAPKNKKTRPPVDRDGAAIQSKLEQWRSELPPVSDEERTALEAKLAKWRAELPPLPQKERAVLEAKLAQWSSEMPLVPAVEAKSEKGRPELPQVPSSRDQLAIESKLAQSPALDKERVALEAKLAQWRSELSSVPRREQAAKAESKGRSELPPPTPDREGAAVESKLAKWREEMPAVADGDEKEEGGDSDGGERRMQRRRSIGRLTCFAGGGEGELEAQGDKTGDSQAQPVPQSRPQKEPPRTVREKESLPLHPRTSRLRPPPAPSPLRRERKVSPPPPPPPPPHMDH</sequence>
<reference evidence="3" key="2">
    <citation type="submission" date="2019-07" db="EMBL/GenBank/DDBJ databases">
        <authorList>
            <person name="Yang Y."/>
            <person name="Bocs S."/>
            <person name="Baudouin L."/>
        </authorList>
    </citation>
    <scope>NUCLEOTIDE SEQUENCE</scope>
    <source>
        <tissue evidence="3">Spear leaf of Hainan Tall coconut</tissue>
    </source>
</reference>
<dbReference type="Proteomes" id="UP000797356">
    <property type="component" value="Chromosome 7"/>
</dbReference>
<evidence type="ECO:0000256" key="1">
    <source>
        <dbReference type="SAM" id="MobiDB-lite"/>
    </source>
</evidence>
<feature type="region of interest" description="Disordered" evidence="1">
    <location>
        <begin position="303"/>
        <end position="463"/>
    </location>
</feature>
<comment type="caution">
    <text evidence="3">The sequence shown here is derived from an EMBL/GenBank/DDBJ whole genome shotgun (WGS) entry which is preliminary data.</text>
</comment>
<keyword evidence="4" id="KW-1185">Reference proteome</keyword>
<feature type="compositionally biased region" description="Pro residues" evidence="1">
    <location>
        <begin position="450"/>
        <end position="463"/>
    </location>
</feature>
<dbReference type="OrthoDB" id="1909968at2759"/>
<evidence type="ECO:0000313" key="4">
    <source>
        <dbReference type="Proteomes" id="UP000797356"/>
    </source>
</evidence>
<dbReference type="SMART" id="SM00239">
    <property type="entry name" value="C2"/>
    <property type="match status" value="1"/>
</dbReference>
<dbReference type="PANTHER" id="PTHR32246">
    <property type="entry name" value="INGRESSION PROTEIN FIC1"/>
    <property type="match status" value="1"/>
</dbReference>
<feature type="compositionally biased region" description="Acidic residues" evidence="1">
    <location>
        <begin position="354"/>
        <end position="365"/>
    </location>
</feature>
<dbReference type="PROSITE" id="PS50004">
    <property type="entry name" value="C2"/>
    <property type="match status" value="1"/>
</dbReference>
<dbReference type="SUPFAM" id="SSF49562">
    <property type="entry name" value="C2 domain (Calcium/lipid-binding domain, CaLB)"/>
    <property type="match status" value="1"/>
</dbReference>
<feature type="compositionally biased region" description="Basic and acidic residues" evidence="1">
    <location>
        <begin position="310"/>
        <end position="324"/>
    </location>
</feature>
<dbReference type="EMBL" id="CM017878">
    <property type="protein sequence ID" value="KAG1354025.1"/>
    <property type="molecule type" value="Genomic_DNA"/>
</dbReference>
<protein>
    <recommendedName>
        <fullName evidence="2">C2 domain-containing protein</fullName>
    </recommendedName>
</protein>
<dbReference type="Gene3D" id="2.60.40.150">
    <property type="entry name" value="C2 domain"/>
    <property type="match status" value="1"/>
</dbReference>
<evidence type="ECO:0000259" key="2">
    <source>
        <dbReference type="PROSITE" id="PS50004"/>
    </source>
</evidence>
<dbReference type="AlphaFoldDB" id="A0A8K0IDQ7"/>
<feature type="domain" description="C2" evidence="2">
    <location>
        <begin position="6"/>
        <end position="128"/>
    </location>
</feature>
<dbReference type="CDD" id="cd04051">
    <property type="entry name" value="C2_SRC2_like"/>
    <property type="match status" value="1"/>
</dbReference>
<feature type="compositionally biased region" description="Basic and acidic residues" evidence="1">
    <location>
        <begin position="331"/>
        <end position="349"/>
    </location>
</feature>
<gene>
    <name evidence="3" type="ORF">COCNU_07G001370</name>
</gene>
<name>A0A8K0IDQ7_COCNU</name>
<accession>A0A8K0IDQ7</accession>
<feature type="compositionally biased region" description="Polar residues" evidence="1">
    <location>
        <begin position="400"/>
        <end position="410"/>
    </location>
</feature>
<dbReference type="Pfam" id="PF00168">
    <property type="entry name" value="C2"/>
    <property type="match status" value="1"/>
</dbReference>
<dbReference type="GO" id="GO:0006952">
    <property type="term" value="P:defense response"/>
    <property type="evidence" value="ECO:0007669"/>
    <property type="project" value="InterPro"/>
</dbReference>
<reference evidence="3" key="1">
    <citation type="journal article" date="2017" name="Gigascience">
        <title>The genome draft of coconut (Cocos nucifera).</title>
        <authorList>
            <person name="Xiao Y."/>
            <person name="Xu P."/>
            <person name="Fan H."/>
            <person name="Baudouin L."/>
            <person name="Xia W."/>
            <person name="Bocs S."/>
            <person name="Xu J."/>
            <person name="Li Q."/>
            <person name="Guo A."/>
            <person name="Zhou L."/>
            <person name="Li J."/>
            <person name="Wu Y."/>
            <person name="Ma Z."/>
            <person name="Armero A."/>
            <person name="Issali A.E."/>
            <person name="Liu N."/>
            <person name="Peng M."/>
            <person name="Yang Y."/>
        </authorList>
    </citation>
    <scope>NUCLEOTIDE SEQUENCE</scope>
    <source>
        <tissue evidence="3">Spear leaf of Hainan Tall coconut</tissue>
    </source>
</reference>